<keyword evidence="2" id="KW-1133">Transmembrane helix</keyword>
<feature type="compositionally biased region" description="Acidic residues" evidence="1">
    <location>
        <begin position="517"/>
        <end position="531"/>
    </location>
</feature>
<feature type="compositionally biased region" description="Polar residues" evidence="1">
    <location>
        <begin position="446"/>
        <end position="456"/>
    </location>
</feature>
<dbReference type="SUPFAM" id="SSF49384">
    <property type="entry name" value="Carbohydrate-binding domain"/>
    <property type="match status" value="1"/>
</dbReference>
<evidence type="ECO:0000256" key="1">
    <source>
        <dbReference type="SAM" id="MobiDB-lite"/>
    </source>
</evidence>
<feature type="domain" description="Cadherin-like beta-sandwich-like" evidence="3">
    <location>
        <begin position="164"/>
        <end position="241"/>
    </location>
</feature>
<feature type="compositionally biased region" description="Acidic residues" evidence="1">
    <location>
        <begin position="478"/>
        <end position="489"/>
    </location>
</feature>
<dbReference type="Gene3D" id="2.60.40.680">
    <property type="match status" value="1"/>
</dbReference>
<dbReference type="Proteomes" id="UP000886860">
    <property type="component" value="Unassembled WGS sequence"/>
</dbReference>
<organism evidence="4 5">
    <name type="scientific">Candidatus Caccovicinus merdipullorum</name>
    <dbReference type="NCBI Taxonomy" id="2840724"/>
    <lineage>
        <taxon>Bacteria</taxon>
        <taxon>Bacillati</taxon>
        <taxon>Bacillota</taxon>
        <taxon>Clostridia</taxon>
        <taxon>Eubacteriales</taxon>
        <taxon>Candidatus Caccovicinus</taxon>
    </lineage>
</organism>
<keyword evidence="2" id="KW-0472">Membrane</keyword>
<sequence length="531" mass="56435">MNKRLKKMLAGILLVCALAFILPAQLLVSMAASGNITFSDPTGTVGQEVTVNMKVSTADGSLSSADIMLSYDSTALEFISGNSVDGGAGSLRARGGPDAGDLTSIVFSMQFRALKAGSSQITIASQEVYDINAQTVTINHLGNSTITVTGAEGEGTSDGLLTGLSISPGTLSPAFSPSVDSYSASVGLDVDSIQVDAVPVDGAAVTVEGSEGLQMGENTITIRVTAADGVTVKNYTISVTKSEGGETAAAETGTEAVQGVSLEAAAKAITILEPEEGVTLPEGFVETTIDIDGHKVTGWIWADEEEHQYCIFYAMNAAGEKNFYRYDLTEKTIQRYFENGEAASVTQEEYVTLAENYNNLLQDYQIRLYIIIALIAVSVVLLILVIVLLTSRKSQKGSGGQNSDSGMPAGENRRAERTVSREERYMLGEEAEEETEDSRRESVSRTAVQTARNSPQDMPASAVSAQGEMASVQTVSQETDDFAEMDDFEAFSAEDFGEAQAEAAAAVQPSKEKPQQDDEDEDFEFIDIDLS</sequence>
<evidence type="ECO:0000259" key="3">
    <source>
        <dbReference type="Pfam" id="PF12733"/>
    </source>
</evidence>
<dbReference type="CDD" id="cd08547">
    <property type="entry name" value="Type_II_cohesin"/>
    <property type="match status" value="1"/>
</dbReference>
<keyword evidence="2" id="KW-0812">Transmembrane</keyword>
<feature type="compositionally biased region" description="Low complexity" evidence="1">
    <location>
        <begin position="490"/>
        <end position="506"/>
    </location>
</feature>
<feature type="transmembrane region" description="Helical" evidence="2">
    <location>
        <begin position="368"/>
        <end position="389"/>
    </location>
</feature>
<accession>A0A9D1GN22</accession>
<feature type="region of interest" description="Disordered" evidence="1">
    <location>
        <begin position="394"/>
        <end position="531"/>
    </location>
</feature>
<dbReference type="AlphaFoldDB" id="A0A9D1GN22"/>
<reference evidence="4" key="1">
    <citation type="submission" date="2020-10" db="EMBL/GenBank/DDBJ databases">
        <authorList>
            <person name="Gilroy R."/>
        </authorList>
    </citation>
    <scope>NUCLEOTIDE SEQUENCE</scope>
    <source>
        <strain evidence="4">CHK123-3438</strain>
    </source>
</reference>
<dbReference type="Pfam" id="PF12733">
    <property type="entry name" value="Cadherin-like"/>
    <property type="match status" value="1"/>
</dbReference>
<gene>
    <name evidence="4" type="ORF">IAB60_13335</name>
</gene>
<evidence type="ECO:0000313" key="5">
    <source>
        <dbReference type="Proteomes" id="UP000886860"/>
    </source>
</evidence>
<proteinExistence type="predicted"/>
<comment type="caution">
    <text evidence="4">The sequence shown here is derived from an EMBL/GenBank/DDBJ whole genome shotgun (WGS) entry which is preliminary data.</text>
</comment>
<protein>
    <submittedName>
        <fullName evidence="4">Cadherin-like beta sandwich domain-containing protein</fullName>
    </submittedName>
</protein>
<dbReference type="GO" id="GO:0030246">
    <property type="term" value="F:carbohydrate binding"/>
    <property type="evidence" value="ECO:0007669"/>
    <property type="project" value="InterPro"/>
</dbReference>
<evidence type="ECO:0000256" key="2">
    <source>
        <dbReference type="SAM" id="Phobius"/>
    </source>
</evidence>
<evidence type="ECO:0000313" key="4">
    <source>
        <dbReference type="EMBL" id="HIT43054.1"/>
    </source>
</evidence>
<dbReference type="EMBL" id="DVKS01000222">
    <property type="protein sequence ID" value="HIT43054.1"/>
    <property type="molecule type" value="Genomic_DNA"/>
</dbReference>
<name>A0A9D1GN22_9FIRM</name>
<dbReference type="InterPro" id="IPR008965">
    <property type="entry name" value="CBM2/CBM3_carb-bd_dom_sf"/>
</dbReference>
<reference evidence="4" key="2">
    <citation type="journal article" date="2021" name="PeerJ">
        <title>Extensive microbial diversity within the chicken gut microbiome revealed by metagenomics and culture.</title>
        <authorList>
            <person name="Gilroy R."/>
            <person name="Ravi A."/>
            <person name="Getino M."/>
            <person name="Pursley I."/>
            <person name="Horton D.L."/>
            <person name="Alikhan N.F."/>
            <person name="Baker D."/>
            <person name="Gharbi K."/>
            <person name="Hall N."/>
            <person name="Watson M."/>
            <person name="Adriaenssens E.M."/>
            <person name="Foster-Nyarko E."/>
            <person name="Jarju S."/>
            <person name="Secka A."/>
            <person name="Antonio M."/>
            <person name="Oren A."/>
            <person name="Chaudhuri R.R."/>
            <person name="La Ragione R."/>
            <person name="Hildebrand F."/>
            <person name="Pallen M.J."/>
        </authorList>
    </citation>
    <scope>NUCLEOTIDE SEQUENCE</scope>
    <source>
        <strain evidence="4">CHK123-3438</strain>
    </source>
</reference>
<dbReference type="InterPro" id="IPR025883">
    <property type="entry name" value="Cadherin-like_domain"/>
</dbReference>
<feature type="compositionally biased region" description="Basic and acidic residues" evidence="1">
    <location>
        <begin position="411"/>
        <end position="427"/>
    </location>
</feature>